<protein>
    <submittedName>
        <fullName evidence="1">Uncharacterized protein</fullName>
    </submittedName>
</protein>
<evidence type="ECO:0000313" key="2">
    <source>
        <dbReference type="Proteomes" id="UP001181355"/>
    </source>
</evidence>
<name>A0ABY9RFV9_9BURK</name>
<dbReference type="RefSeq" id="WP_309481239.1">
    <property type="nucleotide sequence ID" value="NZ_CP133720.1"/>
</dbReference>
<organism evidence="1 2">
    <name type="scientific">Undibacterium cyanobacteriorum</name>
    <dbReference type="NCBI Taxonomy" id="3073561"/>
    <lineage>
        <taxon>Bacteria</taxon>
        <taxon>Pseudomonadati</taxon>
        <taxon>Pseudomonadota</taxon>
        <taxon>Betaproteobacteria</taxon>
        <taxon>Burkholderiales</taxon>
        <taxon>Oxalobacteraceae</taxon>
        <taxon>Undibacterium</taxon>
    </lineage>
</organism>
<keyword evidence="2" id="KW-1185">Reference proteome</keyword>
<sequence length="120" mass="13405">MAGGLIRKSKRFGIIQSLIQSALKSKVKVKQISLSFVVLCHKIRDLAQTAMHLHSRSTIAATQNCRVDAIEVPKTHSLRHWSSENQQKGTIKSLLFLYDVAGNYLAKMDVFSTGLNARRP</sequence>
<reference evidence="1" key="1">
    <citation type="submission" date="2023-09" db="EMBL/GenBank/DDBJ databases">
        <title>Undibacterium sp. 20NA77.5 isolated from freshwater.</title>
        <authorList>
            <person name="Le V."/>
            <person name="Ko S.-R."/>
            <person name="Ahn C.-Y."/>
            <person name="Oh H.-M."/>
        </authorList>
    </citation>
    <scope>NUCLEOTIDE SEQUENCE</scope>
    <source>
        <strain evidence="1">20NA77.5</strain>
    </source>
</reference>
<dbReference type="Proteomes" id="UP001181355">
    <property type="component" value="Chromosome"/>
</dbReference>
<gene>
    <name evidence="1" type="ORF">RF679_13925</name>
</gene>
<dbReference type="EMBL" id="CP133720">
    <property type="protein sequence ID" value="WMW79744.1"/>
    <property type="molecule type" value="Genomic_DNA"/>
</dbReference>
<evidence type="ECO:0000313" key="1">
    <source>
        <dbReference type="EMBL" id="WMW79744.1"/>
    </source>
</evidence>
<accession>A0ABY9RFV9</accession>
<proteinExistence type="predicted"/>